<dbReference type="EnsemblMetazoa" id="CJA31064.1">
    <property type="protein sequence ID" value="CJA31064.1"/>
    <property type="gene ID" value="WBGene00206911"/>
</dbReference>
<evidence type="ECO:0000313" key="2">
    <source>
        <dbReference type="Proteomes" id="UP000005237"/>
    </source>
</evidence>
<sequence length="47" mass="5404">MSPRLVHNNQMTLMKNYHTASTHPQSTMPPKEDTLRRNASLYGVEGY</sequence>
<dbReference type="Proteomes" id="UP000005237">
    <property type="component" value="Unassembled WGS sequence"/>
</dbReference>
<evidence type="ECO:0000313" key="1">
    <source>
        <dbReference type="EnsemblMetazoa" id="CJA31064.1"/>
    </source>
</evidence>
<reference evidence="1" key="2">
    <citation type="submission" date="2022-06" db="UniProtKB">
        <authorList>
            <consortium name="EnsemblMetazoa"/>
        </authorList>
    </citation>
    <scope>IDENTIFICATION</scope>
    <source>
        <strain evidence="1">DF5081</strain>
    </source>
</reference>
<accession>A0A8R1ICP3</accession>
<keyword evidence="2" id="KW-1185">Reference proteome</keyword>
<organism evidence="1 2">
    <name type="scientific">Caenorhabditis japonica</name>
    <dbReference type="NCBI Taxonomy" id="281687"/>
    <lineage>
        <taxon>Eukaryota</taxon>
        <taxon>Metazoa</taxon>
        <taxon>Ecdysozoa</taxon>
        <taxon>Nematoda</taxon>
        <taxon>Chromadorea</taxon>
        <taxon>Rhabditida</taxon>
        <taxon>Rhabditina</taxon>
        <taxon>Rhabditomorpha</taxon>
        <taxon>Rhabditoidea</taxon>
        <taxon>Rhabditidae</taxon>
        <taxon>Peloderinae</taxon>
        <taxon>Caenorhabditis</taxon>
    </lineage>
</organism>
<protein>
    <submittedName>
        <fullName evidence="1">Uncharacterized protein</fullName>
    </submittedName>
</protein>
<name>A0A8R1ICP3_CAEJA</name>
<reference evidence="2" key="1">
    <citation type="submission" date="2010-08" db="EMBL/GenBank/DDBJ databases">
        <authorList>
            <consortium name="Caenorhabditis japonica Sequencing Consortium"/>
            <person name="Wilson R.K."/>
        </authorList>
    </citation>
    <scope>NUCLEOTIDE SEQUENCE [LARGE SCALE GENOMIC DNA]</scope>
    <source>
        <strain evidence="2">DF5081</strain>
    </source>
</reference>
<dbReference type="AlphaFoldDB" id="A0A8R1ICP3"/>
<proteinExistence type="predicted"/>